<sequence length="140" mass="15715">MIENKILAKADYSRTLKEVGHSHYARCTRCKLTMFLKGGSNTFGGQGKGTWFARIDVLNHPNIKLSTDEVILITWLWAKQVGIEQCHSMLGDLIGEHPCVVQMKLSKLTKAILPADENQLQIEEAVYCVSMIAYKVCCND</sequence>
<protein>
    <submittedName>
        <fullName evidence="2">Uncharacterized protein</fullName>
    </submittedName>
</protein>
<dbReference type="WBParaSite" id="nRc.2.0.1.t12481-RA">
    <property type="protein sequence ID" value="nRc.2.0.1.t12481-RA"/>
    <property type="gene ID" value="nRc.2.0.1.g12481"/>
</dbReference>
<accession>A0A915IGP7</accession>
<name>A0A915IGP7_ROMCU</name>
<evidence type="ECO:0000313" key="1">
    <source>
        <dbReference type="Proteomes" id="UP000887565"/>
    </source>
</evidence>
<reference evidence="2" key="1">
    <citation type="submission" date="2022-11" db="UniProtKB">
        <authorList>
            <consortium name="WormBaseParasite"/>
        </authorList>
    </citation>
    <scope>IDENTIFICATION</scope>
</reference>
<proteinExistence type="predicted"/>
<dbReference type="AlphaFoldDB" id="A0A915IGP7"/>
<dbReference type="Proteomes" id="UP000887565">
    <property type="component" value="Unplaced"/>
</dbReference>
<organism evidence="1 2">
    <name type="scientific">Romanomermis culicivorax</name>
    <name type="common">Nematode worm</name>
    <dbReference type="NCBI Taxonomy" id="13658"/>
    <lineage>
        <taxon>Eukaryota</taxon>
        <taxon>Metazoa</taxon>
        <taxon>Ecdysozoa</taxon>
        <taxon>Nematoda</taxon>
        <taxon>Enoplea</taxon>
        <taxon>Dorylaimia</taxon>
        <taxon>Mermithida</taxon>
        <taxon>Mermithoidea</taxon>
        <taxon>Mermithidae</taxon>
        <taxon>Romanomermis</taxon>
    </lineage>
</organism>
<evidence type="ECO:0000313" key="2">
    <source>
        <dbReference type="WBParaSite" id="nRc.2.0.1.t12481-RA"/>
    </source>
</evidence>
<keyword evidence="1" id="KW-1185">Reference proteome</keyword>